<accession>A0A317CB55</accession>
<evidence type="ECO:0000313" key="3">
    <source>
        <dbReference type="Proteomes" id="UP000245506"/>
    </source>
</evidence>
<evidence type="ECO:0000259" key="1">
    <source>
        <dbReference type="Pfam" id="PF13438"/>
    </source>
</evidence>
<feature type="domain" description="DUF4113" evidence="1">
    <location>
        <begin position="47"/>
        <end position="96"/>
    </location>
</feature>
<protein>
    <recommendedName>
        <fullName evidence="1">DUF4113 domain-containing protein</fullName>
    </recommendedName>
</protein>
<organism evidence="2 3">
    <name type="scientific">Leucothrix arctica</name>
    <dbReference type="NCBI Taxonomy" id="1481894"/>
    <lineage>
        <taxon>Bacteria</taxon>
        <taxon>Pseudomonadati</taxon>
        <taxon>Pseudomonadota</taxon>
        <taxon>Gammaproteobacteria</taxon>
        <taxon>Thiotrichales</taxon>
        <taxon>Thiotrichaceae</taxon>
        <taxon>Leucothrix</taxon>
    </lineage>
</organism>
<evidence type="ECO:0000313" key="2">
    <source>
        <dbReference type="EMBL" id="PWQ95864.1"/>
    </source>
</evidence>
<dbReference type="RefSeq" id="WP_109823443.1">
    <property type="nucleotide sequence ID" value="NZ_QGKL01000031.1"/>
</dbReference>
<gene>
    <name evidence="2" type="ORF">DKT75_10795</name>
</gene>
<proteinExistence type="predicted"/>
<dbReference type="AlphaFoldDB" id="A0A317CB55"/>
<dbReference type="Proteomes" id="UP000245506">
    <property type="component" value="Unassembled WGS sequence"/>
</dbReference>
<dbReference type="EMBL" id="QGKL01000031">
    <property type="protein sequence ID" value="PWQ95864.1"/>
    <property type="molecule type" value="Genomic_DNA"/>
</dbReference>
<name>A0A317CB55_9GAMM</name>
<reference evidence="2 3" key="1">
    <citation type="submission" date="2018-05" db="EMBL/GenBank/DDBJ databases">
        <title>Leucothrix arctica sp. nov., isolated from Arctic seawater.</title>
        <authorList>
            <person name="Choi A."/>
            <person name="Baek K."/>
        </authorList>
    </citation>
    <scope>NUCLEOTIDE SEQUENCE [LARGE SCALE GENOMIC DNA]</scope>
    <source>
        <strain evidence="2 3">IMCC9719</strain>
    </source>
</reference>
<keyword evidence="3" id="KW-1185">Reference proteome</keyword>
<dbReference type="Pfam" id="PF13438">
    <property type="entry name" value="DUF4113"/>
    <property type="match status" value="1"/>
</dbReference>
<comment type="caution">
    <text evidence="2">The sequence shown here is derived from an EMBL/GenBank/DDBJ whole genome shotgun (WGS) entry which is preliminary data.</text>
</comment>
<sequence length="98" mass="11189">MAQRLLLKVYLQGHSYQRAGVLFMGLVPHSFEQGDLFSPKYTDRSGSLMDTVDLINKKMGRGMVRFAGESYGGDWRMNQNMKSPSYTTRVDELYKVGE</sequence>
<dbReference type="InterPro" id="IPR025188">
    <property type="entry name" value="DUF4113"/>
</dbReference>
<dbReference type="OrthoDB" id="9808813at2"/>